<dbReference type="Gene3D" id="3.30.1340.30">
    <property type="match status" value="1"/>
</dbReference>
<dbReference type="PROSITE" id="PS50914">
    <property type="entry name" value="BON"/>
    <property type="match status" value="1"/>
</dbReference>
<dbReference type="InterPro" id="IPR007055">
    <property type="entry name" value="BON_dom"/>
</dbReference>
<evidence type="ECO:0000256" key="2">
    <source>
        <dbReference type="SAM" id="SignalP"/>
    </source>
</evidence>
<feature type="region of interest" description="Disordered" evidence="1">
    <location>
        <begin position="32"/>
        <end position="54"/>
    </location>
</feature>
<protein>
    <submittedName>
        <fullName evidence="4">Transporter</fullName>
    </submittedName>
</protein>
<proteinExistence type="predicted"/>
<feature type="signal peptide" evidence="2">
    <location>
        <begin position="1"/>
        <end position="24"/>
    </location>
</feature>
<name>A0A132EQL3_9BURK</name>
<accession>A0A132EQL3</accession>
<dbReference type="PANTHER" id="PTHR34606">
    <property type="entry name" value="BON DOMAIN-CONTAINING PROTEIN"/>
    <property type="match status" value="1"/>
</dbReference>
<gene>
    <name evidence="4" type="ORF">WT57_33090</name>
</gene>
<dbReference type="Proteomes" id="UP000061512">
    <property type="component" value="Unassembled WGS sequence"/>
</dbReference>
<keyword evidence="2" id="KW-0732">Signal</keyword>
<evidence type="ECO:0000313" key="4">
    <source>
        <dbReference type="EMBL" id="KWF56371.1"/>
    </source>
</evidence>
<sequence length="128" mass="12660">MKMRHGIRAALGVAVAAVSIGAGAQSGASAGMAASAPAGVGGAASAGTRAKAMRQANRALRRKVYAALARHKEIDAGSISVTAKGGAITLNGTVAEASQLETVEQVAREVAGVTSVTNRLAVQRPLGQ</sequence>
<feature type="domain" description="BON" evidence="3">
    <location>
        <begin position="56"/>
        <end position="124"/>
    </location>
</feature>
<evidence type="ECO:0000259" key="3">
    <source>
        <dbReference type="PROSITE" id="PS50914"/>
    </source>
</evidence>
<organism evidence="4 5">
    <name type="scientific">Burkholderia pseudomultivorans</name>
    <dbReference type="NCBI Taxonomy" id="1207504"/>
    <lineage>
        <taxon>Bacteria</taxon>
        <taxon>Pseudomonadati</taxon>
        <taxon>Pseudomonadota</taxon>
        <taxon>Betaproteobacteria</taxon>
        <taxon>Burkholderiales</taxon>
        <taxon>Burkholderiaceae</taxon>
        <taxon>Burkholderia</taxon>
        <taxon>Burkholderia cepacia complex</taxon>
    </lineage>
</organism>
<dbReference type="InterPro" id="IPR014004">
    <property type="entry name" value="Transpt-assoc_nodulatn_dom_bac"/>
</dbReference>
<evidence type="ECO:0000256" key="1">
    <source>
        <dbReference type="SAM" id="MobiDB-lite"/>
    </source>
</evidence>
<dbReference type="Pfam" id="PF04972">
    <property type="entry name" value="BON"/>
    <property type="match status" value="1"/>
</dbReference>
<dbReference type="RefSeq" id="WP_060300810.1">
    <property type="nucleotide sequence ID" value="NZ_LPJX01000073.1"/>
</dbReference>
<comment type="caution">
    <text evidence="4">The sequence shown here is derived from an EMBL/GenBank/DDBJ whole genome shotgun (WGS) entry which is preliminary data.</text>
</comment>
<dbReference type="PANTHER" id="PTHR34606:SF15">
    <property type="entry name" value="BON DOMAIN-CONTAINING PROTEIN"/>
    <property type="match status" value="1"/>
</dbReference>
<dbReference type="InterPro" id="IPR051686">
    <property type="entry name" value="Lipoprotein_DolP"/>
</dbReference>
<dbReference type="AlphaFoldDB" id="A0A132EQL3"/>
<dbReference type="EMBL" id="LPJX01000073">
    <property type="protein sequence ID" value="KWF56371.1"/>
    <property type="molecule type" value="Genomic_DNA"/>
</dbReference>
<feature type="chain" id="PRO_5007291053" evidence="2">
    <location>
        <begin position="25"/>
        <end position="128"/>
    </location>
</feature>
<reference evidence="4 5" key="1">
    <citation type="submission" date="2015-11" db="EMBL/GenBank/DDBJ databases">
        <title>Expanding the genomic diversity of Burkholderia species for the development of highly accurate diagnostics.</title>
        <authorList>
            <person name="Sahl J."/>
            <person name="Keim P."/>
            <person name="Wagner D."/>
        </authorList>
    </citation>
    <scope>NUCLEOTIDE SEQUENCE [LARGE SCALE GENOMIC DNA]</scope>
    <source>
        <strain evidence="4 5">MSMB574WGS</strain>
    </source>
</reference>
<dbReference type="SMART" id="SM00749">
    <property type="entry name" value="BON"/>
    <property type="match status" value="1"/>
</dbReference>
<evidence type="ECO:0000313" key="5">
    <source>
        <dbReference type="Proteomes" id="UP000061512"/>
    </source>
</evidence>